<dbReference type="AlphaFoldDB" id="A0A382U396"/>
<dbReference type="PIRSF" id="PIRSF021320">
    <property type="entry name" value="DUF984"/>
    <property type="match status" value="1"/>
</dbReference>
<dbReference type="InterPro" id="IPR007374">
    <property type="entry name" value="ASCH_domain"/>
</dbReference>
<feature type="domain" description="ASCH" evidence="1">
    <location>
        <begin position="35"/>
        <end position="158"/>
    </location>
</feature>
<reference evidence="2" key="1">
    <citation type="submission" date="2018-05" db="EMBL/GenBank/DDBJ databases">
        <authorList>
            <person name="Lanie J.A."/>
            <person name="Ng W.-L."/>
            <person name="Kazmierczak K.M."/>
            <person name="Andrzejewski T.M."/>
            <person name="Davidsen T.M."/>
            <person name="Wayne K.J."/>
            <person name="Tettelin H."/>
            <person name="Glass J.I."/>
            <person name="Rusch D."/>
            <person name="Podicherti R."/>
            <person name="Tsui H.-C.T."/>
            <person name="Winkler M.E."/>
        </authorList>
    </citation>
    <scope>NUCLEOTIDE SEQUENCE</scope>
</reference>
<evidence type="ECO:0000259" key="1">
    <source>
        <dbReference type="SMART" id="SM01022"/>
    </source>
</evidence>
<protein>
    <recommendedName>
        <fullName evidence="1">ASCH domain-containing protein</fullName>
    </recommendedName>
</protein>
<dbReference type="CDD" id="cd06553">
    <property type="entry name" value="ASCH_Ef3133_like"/>
    <property type="match status" value="1"/>
</dbReference>
<evidence type="ECO:0000313" key="2">
    <source>
        <dbReference type="EMBL" id="SVD28437.1"/>
    </source>
</evidence>
<proteinExistence type="predicted"/>
<organism evidence="2">
    <name type="scientific">marine metagenome</name>
    <dbReference type="NCBI Taxonomy" id="408172"/>
    <lineage>
        <taxon>unclassified sequences</taxon>
        <taxon>metagenomes</taxon>
        <taxon>ecological metagenomes</taxon>
    </lineage>
</organism>
<dbReference type="EMBL" id="UINC01140974">
    <property type="protein sequence ID" value="SVD28437.1"/>
    <property type="molecule type" value="Genomic_DNA"/>
</dbReference>
<dbReference type="SUPFAM" id="SSF88697">
    <property type="entry name" value="PUA domain-like"/>
    <property type="match status" value="1"/>
</dbReference>
<dbReference type="PANTHER" id="PTHR39203:SF1">
    <property type="entry name" value="CYTOPLASMIC PROTEIN"/>
    <property type="match status" value="1"/>
</dbReference>
<dbReference type="SMART" id="SM01022">
    <property type="entry name" value="ASCH"/>
    <property type="match status" value="1"/>
</dbReference>
<gene>
    <name evidence="2" type="ORF">METZ01_LOCUS381291</name>
</gene>
<name>A0A382U396_9ZZZZ</name>
<sequence length="160" mass="18580">MSTLLKPATERFWQTYLEEEAPDPAKARSWLYEAFKIGTTEEGADHGALLISRGIKTTTSSLLWEYEAAYKPLPKIGSLSIVENGRDEPVCVVKTTQIETKPFRDVDLKFAYDYGEWDRTLKTWRQECWQFYSAQCVELGREASHTMPLVCERFRVIYPR</sequence>
<dbReference type="InterPro" id="IPR009326">
    <property type="entry name" value="DUF984"/>
</dbReference>
<accession>A0A382U396</accession>
<dbReference type="Gene3D" id="3.10.400.10">
    <property type="entry name" value="Sulfate adenylyltransferase"/>
    <property type="match status" value="1"/>
</dbReference>
<dbReference type="InterPro" id="IPR015947">
    <property type="entry name" value="PUA-like_sf"/>
</dbReference>
<dbReference type="Pfam" id="PF04266">
    <property type="entry name" value="ASCH"/>
    <property type="match status" value="1"/>
</dbReference>
<dbReference type="PANTHER" id="PTHR39203">
    <property type="entry name" value="CYTOPLASMIC PROTEIN-RELATED"/>
    <property type="match status" value="1"/>
</dbReference>